<dbReference type="InterPro" id="IPR011333">
    <property type="entry name" value="SKP1/BTB/POZ_sf"/>
</dbReference>
<dbReference type="Gene3D" id="3.30.710.10">
    <property type="entry name" value="Potassium Channel Kv1.1, Chain A"/>
    <property type="match status" value="1"/>
</dbReference>
<gene>
    <name evidence="2" type="ORF">ONE63_004519</name>
</gene>
<dbReference type="SUPFAM" id="SSF54695">
    <property type="entry name" value="POZ domain"/>
    <property type="match status" value="1"/>
</dbReference>
<evidence type="ECO:0000313" key="3">
    <source>
        <dbReference type="Proteomes" id="UP001075354"/>
    </source>
</evidence>
<accession>A0AAV7X9Z3</accession>
<dbReference type="CDD" id="cd18186">
    <property type="entry name" value="BTB_POZ_ZBTB_KLHL-like"/>
    <property type="match status" value="1"/>
</dbReference>
<dbReference type="EMBL" id="JAPTSV010000015">
    <property type="protein sequence ID" value="KAJ1520320.1"/>
    <property type="molecule type" value="Genomic_DNA"/>
</dbReference>
<dbReference type="AlphaFoldDB" id="A0AAV7X9Z3"/>
<organism evidence="2 3">
    <name type="scientific">Megalurothrips usitatus</name>
    <name type="common">bean blossom thrips</name>
    <dbReference type="NCBI Taxonomy" id="439358"/>
    <lineage>
        <taxon>Eukaryota</taxon>
        <taxon>Metazoa</taxon>
        <taxon>Ecdysozoa</taxon>
        <taxon>Arthropoda</taxon>
        <taxon>Hexapoda</taxon>
        <taxon>Insecta</taxon>
        <taxon>Pterygota</taxon>
        <taxon>Neoptera</taxon>
        <taxon>Paraneoptera</taxon>
        <taxon>Thysanoptera</taxon>
        <taxon>Terebrantia</taxon>
        <taxon>Thripoidea</taxon>
        <taxon>Thripidae</taxon>
        <taxon>Megalurothrips</taxon>
    </lineage>
</organism>
<reference evidence="2" key="1">
    <citation type="submission" date="2022-12" db="EMBL/GenBank/DDBJ databases">
        <title>Chromosome-level genome assembly of the bean flower thrips Megalurothrips usitatus.</title>
        <authorList>
            <person name="Ma L."/>
            <person name="Liu Q."/>
            <person name="Li H."/>
            <person name="Cai W."/>
        </authorList>
    </citation>
    <scope>NUCLEOTIDE SEQUENCE</scope>
    <source>
        <strain evidence="2">Cailab_2022a</strain>
    </source>
</reference>
<dbReference type="InterPro" id="IPR000210">
    <property type="entry name" value="BTB/POZ_dom"/>
</dbReference>
<dbReference type="PROSITE" id="PS50097">
    <property type="entry name" value="BTB"/>
    <property type="match status" value="1"/>
</dbReference>
<dbReference type="PANTHER" id="PTHR24413">
    <property type="entry name" value="SPECKLE-TYPE POZ PROTEIN"/>
    <property type="match status" value="1"/>
</dbReference>
<feature type="domain" description="BTB" evidence="1">
    <location>
        <begin position="67"/>
        <end position="129"/>
    </location>
</feature>
<evidence type="ECO:0000313" key="2">
    <source>
        <dbReference type="EMBL" id="KAJ1520320.1"/>
    </source>
</evidence>
<protein>
    <recommendedName>
        <fullName evidence="1">BTB domain-containing protein</fullName>
    </recommendedName>
</protein>
<dbReference type="Pfam" id="PF00651">
    <property type="entry name" value="BTB"/>
    <property type="match status" value="1"/>
</dbReference>
<keyword evidence="3" id="KW-1185">Reference proteome</keyword>
<evidence type="ECO:0000259" key="1">
    <source>
        <dbReference type="PROSITE" id="PS50097"/>
    </source>
</evidence>
<sequence length="238" mass="25668">MSRDWCAVGDDAGRKAFEDAAPSTLHCNGSLASFMFGHTLEIKGTVTVYGAPAVHARSTSFGTGTFCDAVLTVGGNKFPVHRSMLAIGSPVFLAMFSGDFKESASHNVDITGDYSTAVFEKFLEYMYTGVMSDCSYGELVDLMELGHIYLVDGLVDDCKRRLLKCGADSALTVLQAALEKPFMPENVLSRAIKVALDNWETVVGSSEWAEFEAEHPTASRMLKGTKGTVPSLPSVTRI</sequence>
<proteinExistence type="predicted"/>
<dbReference type="SMART" id="SM00225">
    <property type="entry name" value="BTB"/>
    <property type="match status" value="1"/>
</dbReference>
<name>A0AAV7X9Z3_9NEOP</name>
<comment type="caution">
    <text evidence="2">The sequence shown here is derived from an EMBL/GenBank/DDBJ whole genome shotgun (WGS) entry which is preliminary data.</text>
</comment>
<dbReference type="Proteomes" id="UP001075354">
    <property type="component" value="Chromosome 15"/>
</dbReference>